<organism evidence="2 3">
    <name type="scientific">Blautia faecicola</name>
    <dbReference type="NCBI Taxonomy" id="2509240"/>
    <lineage>
        <taxon>Bacteria</taxon>
        <taxon>Bacillati</taxon>
        <taxon>Bacillota</taxon>
        <taxon>Clostridia</taxon>
        <taxon>Lachnospirales</taxon>
        <taxon>Lachnospiraceae</taxon>
        <taxon>Blautia</taxon>
    </lineage>
</organism>
<name>A0A4Q1RDK9_9FIRM</name>
<proteinExistence type="predicted"/>
<dbReference type="Proteomes" id="UP000290106">
    <property type="component" value="Unassembled WGS sequence"/>
</dbReference>
<dbReference type="AlphaFoldDB" id="A0A4Q1RDK9"/>
<dbReference type="Gene3D" id="3.30.420.40">
    <property type="match status" value="2"/>
</dbReference>
<protein>
    <submittedName>
        <fullName evidence="2">ParM/StbA family protein</fullName>
    </submittedName>
</protein>
<feature type="domain" description="Actin-like protein N-terminal" evidence="1">
    <location>
        <begin position="29"/>
        <end position="198"/>
    </location>
</feature>
<dbReference type="SUPFAM" id="SSF53067">
    <property type="entry name" value="Actin-like ATPase domain"/>
    <property type="match status" value="2"/>
</dbReference>
<gene>
    <name evidence="2" type="ORF">ETP43_16765</name>
</gene>
<evidence type="ECO:0000313" key="2">
    <source>
        <dbReference type="EMBL" id="RXS72629.1"/>
    </source>
</evidence>
<comment type="caution">
    <text evidence="2">The sequence shown here is derived from an EMBL/GenBank/DDBJ whole genome shotgun (WGS) entry which is preliminary data.</text>
</comment>
<evidence type="ECO:0000259" key="1">
    <source>
        <dbReference type="Pfam" id="PF17989"/>
    </source>
</evidence>
<reference evidence="2 3" key="1">
    <citation type="submission" date="2019-01" db="EMBL/GenBank/DDBJ databases">
        <title>Blautia sp. nov. KGMB01111 isolated human feces.</title>
        <authorList>
            <person name="Park J.-E."/>
            <person name="Kim J.-S."/>
            <person name="Park S.-H."/>
        </authorList>
    </citation>
    <scope>NUCLEOTIDE SEQUENCE [LARGE SCALE GENOMIC DNA]</scope>
    <source>
        <strain evidence="2 3">KGMB01111</strain>
    </source>
</reference>
<dbReference type="EMBL" id="SDKC01000002">
    <property type="protein sequence ID" value="RXS72629.1"/>
    <property type="molecule type" value="Genomic_DNA"/>
</dbReference>
<dbReference type="Pfam" id="PF17989">
    <property type="entry name" value="ALP_N"/>
    <property type="match status" value="1"/>
</dbReference>
<dbReference type="InterPro" id="IPR040607">
    <property type="entry name" value="ALP_N"/>
</dbReference>
<keyword evidence="3" id="KW-1185">Reference proteome</keyword>
<sequence length="391" mass="44455">MINTKEFMTKTEYIDRKDVSPREDVYLIGIDIGYSAVKCISENTAAVFPSFAIPDNKMGTFGDLGSEFIRYRNLVTNECWLVGKIAASVLSDDDTSVSTHSLCRRDRFQDPMFRVITETGLGLACIKDKSETYKKKKIYVETGLPPRYMTKGASDCEDLTEIIAGKHKFSLQLGQEKPVEFEMIISSDAVHIMPQPMGTLFSAAVNNEHEMLPIAADLLNKNVLIFDGGFGTLDLYPIKSHVIQQSETYDHLGMKRVIEETADVIRERFKKDISVPAMQKYLESGRFRWFEAKSFTTREEPLDKILEESSKNICDEAIEKTFQVYHVYEYDYLLVTGGTGAAWFEQIGEKLKNMETLSIISGAQNDSLPDIFSNVRGYYMFRYSDLASRKE</sequence>
<accession>A0A4Q1RDK9</accession>
<dbReference type="InterPro" id="IPR043129">
    <property type="entry name" value="ATPase_NBD"/>
</dbReference>
<evidence type="ECO:0000313" key="3">
    <source>
        <dbReference type="Proteomes" id="UP000290106"/>
    </source>
</evidence>